<dbReference type="EMBL" id="JACEFF010000201">
    <property type="protein sequence ID" value="KAH9642106.1"/>
    <property type="molecule type" value="Genomic_DNA"/>
</dbReference>
<comment type="caution">
    <text evidence="2">The sequence shown here is derived from an EMBL/GenBank/DDBJ whole genome shotgun (WGS) entry which is preliminary data.</text>
</comment>
<evidence type="ECO:0000313" key="2">
    <source>
        <dbReference type="EMBL" id="KAH9642106.1"/>
    </source>
</evidence>
<sequence length="202" mass="21644">MITSAWCGVAGAEGAWGGAYWPEPDPRRAWPVPRADQEIPVYIPPKTMPEIPVVYSSQQQTLRDSPKKGFELLSKESTEPPPAPRPPPPPAPKPAQTSKPAESADKKQSSAAAHVHYPADERGDHDDHDGLSEHPPAAMMLLVLGKWLPPPSALGVGGVATEYWVAQLLSTGRTLLGHHHHGCSDAQYGIPAAVLCHEFDAA</sequence>
<evidence type="ECO:0000256" key="1">
    <source>
        <dbReference type="SAM" id="MobiDB-lite"/>
    </source>
</evidence>
<reference evidence="2" key="1">
    <citation type="journal article" date="2021" name="G3 (Bethesda)">
        <title>Genome and transcriptome analysis of the beet armyworm Spodoptera exigua reveals targets for pest control. .</title>
        <authorList>
            <person name="Simon S."/>
            <person name="Breeschoten T."/>
            <person name="Jansen H.J."/>
            <person name="Dirks R.P."/>
            <person name="Schranz M.E."/>
            <person name="Ros V.I.D."/>
        </authorList>
    </citation>
    <scope>NUCLEOTIDE SEQUENCE</scope>
    <source>
        <strain evidence="2">TB_SE_WUR_2020</strain>
    </source>
</reference>
<gene>
    <name evidence="2" type="ORF">HF086_007226</name>
</gene>
<name>A0A922SLP9_SPOEX</name>
<dbReference type="AlphaFoldDB" id="A0A922SLP9"/>
<dbReference type="Proteomes" id="UP000814243">
    <property type="component" value="Unassembled WGS sequence"/>
</dbReference>
<protein>
    <submittedName>
        <fullName evidence="2">Uncharacterized protein</fullName>
    </submittedName>
</protein>
<feature type="compositionally biased region" description="Basic and acidic residues" evidence="1">
    <location>
        <begin position="64"/>
        <end position="78"/>
    </location>
</feature>
<feature type="compositionally biased region" description="Pro residues" evidence="1">
    <location>
        <begin position="79"/>
        <end position="93"/>
    </location>
</feature>
<feature type="region of interest" description="Disordered" evidence="1">
    <location>
        <begin position="41"/>
        <end position="114"/>
    </location>
</feature>
<organism evidence="2 3">
    <name type="scientific">Spodoptera exigua</name>
    <name type="common">Beet armyworm</name>
    <name type="synonym">Noctua fulgens</name>
    <dbReference type="NCBI Taxonomy" id="7107"/>
    <lineage>
        <taxon>Eukaryota</taxon>
        <taxon>Metazoa</taxon>
        <taxon>Ecdysozoa</taxon>
        <taxon>Arthropoda</taxon>
        <taxon>Hexapoda</taxon>
        <taxon>Insecta</taxon>
        <taxon>Pterygota</taxon>
        <taxon>Neoptera</taxon>
        <taxon>Endopterygota</taxon>
        <taxon>Lepidoptera</taxon>
        <taxon>Glossata</taxon>
        <taxon>Ditrysia</taxon>
        <taxon>Noctuoidea</taxon>
        <taxon>Noctuidae</taxon>
        <taxon>Amphipyrinae</taxon>
        <taxon>Spodoptera</taxon>
    </lineage>
</organism>
<proteinExistence type="predicted"/>
<evidence type="ECO:0000313" key="3">
    <source>
        <dbReference type="Proteomes" id="UP000814243"/>
    </source>
</evidence>
<accession>A0A922SLP9</accession>